<dbReference type="Proteomes" id="UP000799437">
    <property type="component" value="Unassembled WGS sequence"/>
</dbReference>
<dbReference type="AlphaFoldDB" id="A0A6A6W0I8"/>
<evidence type="ECO:0000313" key="1">
    <source>
        <dbReference type="EMBL" id="KAF2755649.1"/>
    </source>
</evidence>
<reference evidence="1" key="1">
    <citation type="journal article" date="2020" name="Stud. Mycol.">
        <title>101 Dothideomycetes genomes: a test case for predicting lifestyles and emergence of pathogens.</title>
        <authorList>
            <person name="Haridas S."/>
            <person name="Albert R."/>
            <person name="Binder M."/>
            <person name="Bloem J."/>
            <person name="Labutti K."/>
            <person name="Salamov A."/>
            <person name="Andreopoulos B."/>
            <person name="Baker S."/>
            <person name="Barry K."/>
            <person name="Bills G."/>
            <person name="Bluhm B."/>
            <person name="Cannon C."/>
            <person name="Castanera R."/>
            <person name="Culley D."/>
            <person name="Daum C."/>
            <person name="Ezra D."/>
            <person name="Gonzalez J."/>
            <person name="Henrissat B."/>
            <person name="Kuo A."/>
            <person name="Liang C."/>
            <person name="Lipzen A."/>
            <person name="Lutzoni F."/>
            <person name="Magnuson J."/>
            <person name="Mondo S."/>
            <person name="Nolan M."/>
            <person name="Ohm R."/>
            <person name="Pangilinan J."/>
            <person name="Park H.-J."/>
            <person name="Ramirez L."/>
            <person name="Alfaro M."/>
            <person name="Sun H."/>
            <person name="Tritt A."/>
            <person name="Yoshinaga Y."/>
            <person name="Zwiers L.-H."/>
            <person name="Turgeon B."/>
            <person name="Goodwin S."/>
            <person name="Spatafora J."/>
            <person name="Crous P."/>
            <person name="Grigoriev I."/>
        </authorList>
    </citation>
    <scope>NUCLEOTIDE SEQUENCE</scope>
    <source>
        <strain evidence="1">CBS 121739</strain>
    </source>
</reference>
<dbReference type="EMBL" id="ML996577">
    <property type="protein sequence ID" value="KAF2755649.1"/>
    <property type="molecule type" value="Genomic_DNA"/>
</dbReference>
<proteinExistence type="predicted"/>
<sequence>MAPSGSSRKTVVPDVKLNTTDLESLSGDDLFNYVFFEIDILRTTLFAELSAEAAIKEWKKRAPDPSEERQATLPQEAKDAQDFILEAEHFLVASRVITQAFQDKKYRLKLAENPQALPVNLKELWNAMRSMGLSYYGGKRLSVPYLGPKLESTHENSRSLPFMLTIKNTWTEKKEIQPKTVFANLLCSNPATWHMSCARLDWGNVLKRNGN</sequence>
<dbReference type="RefSeq" id="XP_033598100.1">
    <property type="nucleotide sequence ID" value="XM_033748723.1"/>
</dbReference>
<evidence type="ECO:0000313" key="2">
    <source>
        <dbReference type="Proteomes" id="UP000799437"/>
    </source>
</evidence>
<keyword evidence="2" id="KW-1185">Reference proteome</keyword>
<protein>
    <submittedName>
        <fullName evidence="1">Uncharacterized protein</fullName>
    </submittedName>
</protein>
<organism evidence="1 2">
    <name type="scientific">Pseudovirgaria hyperparasitica</name>
    <dbReference type="NCBI Taxonomy" id="470096"/>
    <lineage>
        <taxon>Eukaryota</taxon>
        <taxon>Fungi</taxon>
        <taxon>Dikarya</taxon>
        <taxon>Ascomycota</taxon>
        <taxon>Pezizomycotina</taxon>
        <taxon>Dothideomycetes</taxon>
        <taxon>Dothideomycetes incertae sedis</taxon>
        <taxon>Acrospermales</taxon>
        <taxon>Acrospermaceae</taxon>
        <taxon>Pseudovirgaria</taxon>
    </lineage>
</organism>
<name>A0A6A6W0I8_9PEZI</name>
<gene>
    <name evidence="1" type="ORF">EJ05DRAFT_519370</name>
</gene>
<accession>A0A6A6W0I8</accession>
<dbReference type="GeneID" id="54489777"/>